<dbReference type="InterPro" id="IPR008207">
    <property type="entry name" value="Sig_transdc_His_kin_Hpt_dom"/>
</dbReference>
<dbReference type="Gene3D" id="1.20.120.160">
    <property type="entry name" value="HPT domain"/>
    <property type="match status" value="1"/>
</dbReference>
<dbReference type="Pfam" id="PF01627">
    <property type="entry name" value="Hpt"/>
    <property type="match status" value="1"/>
</dbReference>
<keyword evidence="6" id="KW-0418">Kinase</keyword>
<dbReference type="InterPro" id="IPR004105">
    <property type="entry name" value="CheA-like_dim"/>
</dbReference>
<keyword evidence="14" id="KW-1185">Reference proteome</keyword>
<keyword evidence="7" id="KW-0902">Two-component regulatory system</keyword>
<dbReference type="InterPro" id="IPR036641">
    <property type="entry name" value="HPT_dom_sf"/>
</dbReference>
<evidence type="ECO:0000313" key="14">
    <source>
        <dbReference type="Proteomes" id="UP000287687"/>
    </source>
</evidence>
<dbReference type="Gene3D" id="2.30.30.40">
    <property type="entry name" value="SH3 Domains"/>
    <property type="match status" value="1"/>
</dbReference>
<evidence type="ECO:0000256" key="3">
    <source>
        <dbReference type="ARBA" id="ARBA00021495"/>
    </source>
</evidence>
<accession>A0A444LKZ4</accession>
<evidence type="ECO:0000313" key="13">
    <source>
        <dbReference type="EMBL" id="RWX81005.1"/>
    </source>
</evidence>
<sequence length="901" mass="98976">MNPLLQQFLSEGRDFIEQIGQKLLILEETPNNEAVVGELFRFVHTLKGNSGLFDLPILTRVVHAAEDLLDRVRDHELTVTSELTDDLLSAMDFVVQLLDEIEDGGTIPDTYLPDATKLVDRLRSLLPERDVHEDEEGAEETMPAPTDWSWLSRLTEEQRVQALAQTPADQAIWALFYLPEPQCFFKGEDPLLLLKHVPGLAGFSIRAAQPWSPLDELDIYTANLAIDALSMADRAELDEHLRYVPEQIAVYQLPRFALAVPTGDASEVPGVYADFFDRARDCLGRSDMDGLRVAVDAMLDMINPTLWMASALRWCLCLQDMGFDTSVLAFHLEATADHKIPDWFLFNRTQSASLNAPDKQAAPIAVEDPKLPAGTLSDMELALWDRIFETQRQFLAIPSASAQWGGRLASVYNTLTGLLRAKGDVQALAALEDAAETSEQEKSFAPLLEFLDGYGPIAVCNDEPLAIVAEETVVPMVVELAAERQIRQDRRAGEGAIESTRRAAEVSADKAVRTLKVPQEKVDRLMDLIGEMVVAKNALPYLAARAEDVFGSRELGREIKSQYAIINRIAEEMQDGIMQVRMLPVDAIFQRFPRLVRDVAKQLGKKVRLVIEGEDTEADKNIIESLGDPMIHILRNSLDHGIEMPEVRAADGKAEEGRLSVRASQEGDRVLIEIEDDGKGIDPAVIKRKAFEKGLIDEQRLDTISDADAVQLVFAAGFSTAETVSNLSGRGVGMDVVRSSLEKVGGQVRLTSEKGKGTKIILSLPLSMSVSNVMMVDIGGQNFGVPIDVVVETVRIKQSDIHIFKQRRTAVLRGRIVPLYSTDELLASHNPPKPNADGEYAVLVARVHGETVGIVVDGFAQTIDVILKPLEGALAGLAGFAGSALLGDGSVLLVLNIKELI</sequence>
<dbReference type="Gene3D" id="1.10.287.560">
    <property type="entry name" value="Histidine kinase CheA-like, homodimeric domain"/>
    <property type="match status" value="1"/>
</dbReference>
<dbReference type="InterPro" id="IPR003594">
    <property type="entry name" value="HATPase_dom"/>
</dbReference>
<dbReference type="EC" id="2.7.13.3" evidence="2"/>
<dbReference type="PANTHER" id="PTHR43395:SF1">
    <property type="entry name" value="CHEMOTAXIS PROTEIN CHEA"/>
    <property type="match status" value="1"/>
</dbReference>
<dbReference type="RefSeq" id="WP_128440832.1">
    <property type="nucleotide sequence ID" value="NZ_SBIP01000001.1"/>
</dbReference>
<evidence type="ECO:0000259" key="12">
    <source>
        <dbReference type="PROSITE" id="PS50894"/>
    </source>
</evidence>
<dbReference type="PRINTS" id="PR00344">
    <property type="entry name" value="BCTRLSENSOR"/>
</dbReference>
<dbReference type="Pfam" id="PF02895">
    <property type="entry name" value="H-kinase_dim"/>
    <property type="match status" value="1"/>
</dbReference>
<dbReference type="PANTHER" id="PTHR43395">
    <property type="entry name" value="SENSOR HISTIDINE KINASE CHEA"/>
    <property type="match status" value="1"/>
</dbReference>
<dbReference type="SMART" id="SM01231">
    <property type="entry name" value="H-kinase_dim"/>
    <property type="match status" value="1"/>
</dbReference>
<organism evidence="13 14">
    <name type="scientific">Neorhizobium lilium</name>
    <dbReference type="NCBI Taxonomy" id="2503024"/>
    <lineage>
        <taxon>Bacteria</taxon>
        <taxon>Pseudomonadati</taxon>
        <taxon>Pseudomonadota</taxon>
        <taxon>Alphaproteobacteria</taxon>
        <taxon>Hyphomicrobiales</taxon>
        <taxon>Rhizobiaceae</taxon>
        <taxon>Rhizobium/Agrobacterium group</taxon>
        <taxon>Neorhizobium</taxon>
    </lineage>
</organism>
<feature type="domain" description="Histidine kinase" evidence="10">
    <location>
        <begin position="510"/>
        <end position="768"/>
    </location>
</feature>
<dbReference type="InterPro" id="IPR037006">
    <property type="entry name" value="CheA-like_homodim_sf"/>
</dbReference>
<evidence type="ECO:0000256" key="1">
    <source>
        <dbReference type="ARBA" id="ARBA00000085"/>
    </source>
</evidence>
<comment type="catalytic activity">
    <reaction evidence="1">
        <text>ATP + protein L-histidine = ADP + protein N-phospho-L-histidine.</text>
        <dbReference type="EC" id="2.7.13.3"/>
    </reaction>
</comment>
<dbReference type="Gene3D" id="3.30.565.10">
    <property type="entry name" value="Histidine kinase-like ATPase, C-terminal domain"/>
    <property type="match status" value="1"/>
</dbReference>
<protein>
    <recommendedName>
        <fullName evidence="3">Chemotaxis protein CheA</fullName>
        <ecNumber evidence="2">2.7.13.3</ecNumber>
    </recommendedName>
</protein>
<dbReference type="PROSITE" id="PS50109">
    <property type="entry name" value="HIS_KIN"/>
    <property type="match status" value="1"/>
</dbReference>
<evidence type="ECO:0000256" key="8">
    <source>
        <dbReference type="ARBA" id="ARBA00035100"/>
    </source>
</evidence>
<dbReference type="GO" id="GO:0000155">
    <property type="term" value="F:phosphorelay sensor kinase activity"/>
    <property type="evidence" value="ECO:0007669"/>
    <property type="project" value="InterPro"/>
</dbReference>
<dbReference type="Pfam" id="PF02518">
    <property type="entry name" value="HATPase_c"/>
    <property type="match status" value="1"/>
</dbReference>
<dbReference type="AlphaFoldDB" id="A0A444LKZ4"/>
<evidence type="ECO:0000259" key="10">
    <source>
        <dbReference type="PROSITE" id="PS50109"/>
    </source>
</evidence>
<evidence type="ECO:0000256" key="4">
    <source>
        <dbReference type="ARBA" id="ARBA00022553"/>
    </source>
</evidence>
<evidence type="ECO:0000256" key="6">
    <source>
        <dbReference type="ARBA" id="ARBA00022777"/>
    </source>
</evidence>
<comment type="caution">
    <text evidence="13">The sequence shown here is derived from an EMBL/GenBank/DDBJ whole genome shotgun (WGS) entry which is preliminary data.</text>
</comment>
<dbReference type="OrthoDB" id="9803176at2"/>
<evidence type="ECO:0000259" key="11">
    <source>
        <dbReference type="PROSITE" id="PS50851"/>
    </source>
</evidence>
<dbReference type="InterPro" id="IPR004358">
    <property type="entry name" value="Sig_transdc_His_kin-like_C"/>
</dbReference>
<dbReference type="InterPro" id="IPR002545">
    <property type="entry name" value="CheW-lke_dom"/>
</dbReference>
<keyword evidence="5" id="KW-0808">Transferase</keyword>
<dbReference type="SUPFAM" id="SSF47226">
    <property type="entry name" value="Histidine-containing phosphotransfer domain, HPT domain"/>
    <property type="match status" value="1"/>
</dbReference>
<dbReference type="SUPFAM" id="SSF50341">
    <property type="entry name" value="CheW-like"/>
    <property type="match status" value="1"/>
</dbReference>
<feature type="domain" description="CheW-like" evidence="11">
    <location>
        <begin position="770"/>
        <end position="901"/>
    </location>
</feature>
<dbReference type="CDD" id="cd00088">
    <property type="entry name" value="HPT"/>
    <property type="match status" value="1"/>
</dbReference>
<evidence type="ECO:0000256" key="7">
    <source>
        <dbReference type="ARBA" id="ARBA00023012"/>
    </source>
</evidence>
<evidence type="ECO:0000256" key="2">
    <source>
        <dbReference type="ARBA" id="ARBA00012438"/>
    </source>
</evidence>
<evidence type="ECO:0000256" key="5">
    <source>
        <dbReference type="ARBA" id="ARBA00022679"/>
    </source>
</evidence>
<dbReference type="FunFam" id="3.30.565.10:FF:000016">
    <property type="entry name" value="Chemotaxis protein CheA, putative"/>
    <property type="match status" value="1"/>
</dbReference>
<gene>
    <name evidence="13" type="ORF">EPK99_01330</name>
</gene>
<dbReference type="InterPro" id="IPR051315">
    <property type="entry name" value="Bact_Chemotaxis_CheA"/>
</dbReference>
<name>A0A444LKZ4_9HYPH</name>
<evidence type="ECO:0000256" key="9">
    <source>
        <dbReference type="PROSITE-ProRule" id="PRU00110"/>
    </source>
</evidence>
<dbReference type="CDD" id="cd16916">
    <property type="entry name" value="HATPase_CheA-like"/>
    <property type="match status" value="1"/>
</dbReference>
<dbReference type="SMART" id="SM00073">
    <property type="entry name" value="HPT"/>
    <property type="match status" value="1"/>
</dbReference>
<dbReference type="GO" id="GO:0006935">
    <property type="term" value="P:chemotaxis"/>
    <property type="evidence" value="ECO:0007669"/>
    <property type="project" value="InterPro"/>
</dbReference>
<dbReference type="GO" id="GO:0005737">
    <property type="term" value="C:cytoplasm"/>
    <property type="evidence" value="ECO:0007669"/>
    <property type="project" value="InterPro"/>
</dbReference>
<dbReference type="SUPFAM" id="SSF47384">
    <property type="entry name" value="Homodimeric domain of signal transducing histidine kinase"/>
    <property type="match status" value="1"/>
</dbReference>
<dbReference type="SMART" id="SM00260">
    <property type="entry name" value="CheW"/>
    <property type="match status" value="1"/>
</dbReference>
<dbReference type="InterPro" id="IPR036890">
    <property type="entry name" value="HATPase_C_sf"/>
</dbReference>
<keyword evidence="4 9" id="KW-0597">Phosphoprotein</keyword>
<dbReference type="Pfam" id="PF01584">
    <property type="entry name" value="CheW"/>
    <property type="match status" value="1"/>
</dbReference>
<dbReference type="EMBL" id="SBIP01000001">
    <property type="protein sequence ID" value="RWX81005.1"/>
    <property type="molecule type" value="Genomic_DNA"/>
</dbReference>
<dbReference type="PROSITE" id="PS50851">
    <property type="entry name" value="CHEW"/>
    <property type="match status" value="1"/>
</dbReference>
<dbReference type="SUPFAM" id="SSF55874">
    <property type="entry name" value="ATPase domain of HSP90 chaperone/DNA topoisomerase II/histidine kinase"/>
    <property type="match status" value="1"/>
</dbReference>
<dbReference type="InterPro" id="IPR036097">
    <property type="entry name" value="HisK_dim/P_sf"/>
</dbReference>
<dbReference type="SMART" id="SM00387">
    <property type="entry name" value="HATPase_c"/>
    <property type="match status" value="1"/>
</dbReference>
<comment type="function">
    <text evidence="8">Involved in the transmission of sensory signals from the chemoreceptors to the flagellar motors. CheA is autophosphorylated; it can transfer its phosphate group to either CheB or CheY.</text>
</comment>
<dbReference type="Proteomes" id="UP000287687">
    <property type="component" value="Unassembled WGS sequence"/>
</dbReference>
<dbReference type="InterPro" id="IPR005467">
    <property type="entry name" value="His_kinase_dom"/>
</dbReference>
<reference evidence="13 14" key="1">
    <citation type="submission" date="2019-01" db="EMBL/GenBank/DDBJ databases">
        <title>The draft genome of Rhizobium sp. 24NR.</title>
        <authorList>
            <person name="Liu L."/>
            <person name="Liang L."/>
            <person name="Shi S."/>
            <person name="Xu L."/>
            <person name="Wang X."/>
            <person name="Li L."/>
            <person name="Zhang X."/>
        </authorList>
    </citation>
    <scope>NUCLEOTIDE SEQUENCE [LARGE SCALE GENOMIC DNA]</scope>
    <source>
        <strain evidence="13 14">24NR</strain>
    </source>
</reference>
<feature type="domain" description="HPt" evidence="12">
    <location>
        <begin position="1"/>
        <end position="101"/>
    </location>
</feature>
<proteinExistence type="predicted"/>
<dbReference type="InterPro" id="IPR036061">
    <property type="entry name" value="CheW-like_dom_sf"/>
</dbReference>
<dbReference type="PROSITE" id="PS50894">
    <property type="entry name" value="HPT"/>
    <property type="match status" value="1"/>
</dbReference>
<feature type="modified residue" description="Phosphohistidine" evidence="9">
    <location>
        <position position="44"/>
    </location>
</feature>